<keyword evidence="3" id="KW-1185">Reference proteome</keyword>
<protein>
    <submittedName>
        <fullName evidence="2">Uncharacterized protein</fullName>
    </submittedName>
</protein>
<evidence type="ECO:0000313" key="3">
    <source>
        <dbReference type="Proteomes" id="UP000831327"/>
    </source>
</evidence>
<accession>A0ABN6NXT5</accession>
<organism evidence="2 3">
    <name type="scientific">Roseomonas fluvialis</name>
    <dbReference type="NCBI Taxonomy" id="1750527"/>
    <lineage>
        <taxon>Bacteria</taxon>
        <taxon>Pseudomonadati</taxon>
        <taxon>Pseudomonadota</taxon>
        <taxon>Alphaproteobacteria</taxon>
        <taxon>Acetobacterales</taxon>
        <taxon>Roseomonadaceae</taxon>
        <taxon>Roseomonas</taxon>
    </lineage>
</organism>
<evidence type="ECO:0000256" key="1">
    <source>
        <dbReference type="SAM" id="SignalP"/>
    </source>
</evidence>
<name>A0ABN6NXT5_9PROT</name>
<feature type="signal peptide" evidence="1">
    <location>
        <begin position="1"/>
        <end position="36"/>
    </location>
</feature>
<evidence type="ECO:0000313" key="2">
    <source>
        <dbReference type="EMBL" id="BDG70860.1"/>
    </source>
</evidence>
<proteinExistence type="predicted"/>
<sequence length="171" mass="18519">MRRATGMRRTAGLARPRWIVAAVLVVAAAAPSAAHAHWEFTRWGMTERQVAAAVRNAGTVRTLPPAERRPVPGARMEYRAAGEFRAGTLRLTVAFAFDARNGGLVCVSARGEATQAEALRARLEREFGPPQERGRDPVSGTVTLGWTRPDEIDLQITPGQPVVLLQCARGV</sequence>
<dbReference type="EMBL" id="AP025637">
    <property type="protein sequence ID" value="BDG70860.1"/>
    <property type="molecule type" value="Genomic_DNA"/>
</dbReference>
<reference evidence="2 3" key="1">
    <citation type="journal article" date="2016" name="Microbes Environ.">
        <title>Phylogenetically diverse aerobic anoxygenic phototrophic bacteria isolated from epilithic biofilms in Tama river, Japan.</title>
        <authorList>
            <person name="Hirose S."/>
            <person name="Matsuura K."/>
            <person name="Haruta S."/>
        </authorList>
    </citation>
    <scope>NUCLEOTIDE SEQUENCE [LARGE SCALE GENOMIC DNA]</scope>
    <source>
        <strain evidence="2 3">S08</strain>
    </source>
</reference>
<feature type="chain" id="PRO_5046805017" evidence="1">
    <location>
        <begin position="37"/>
        <end position="171"/>
    </location>
</feature>
<keyword evidence="1" id="KW-0732">Signal</keyword>
<dbReference type="Proteomes" id="UP000831327">
    <property type="component" value="Chromosome"/>
</dbReference>
<gene>
    <name evidence="2" type="ORF">Rmf_07890</name>
</gene>